<dbReference type="Pfam" id="PF26628">
    <property type="entry name" value="DUF8202"/>
    <property type="match status" value="1"/>
</dbReference>
<evidence type="ECO:0000313" key="2">
    <source>
        <dbReference type="EMBL" id="RTZ49383.1"/>
    </source>
</evidence>
<protein>
    <recommendedName>
        <fullName evidence="1">DUF8202 domain-containing protein</fullName>
    </recommendedName>
</protein>
<dbReference type="AlphaFoldDB" id="A0A3S0NNI5"/>
<dbReference type="InterPro" id="IPR058515">
    <property type="entry name" value="DUF8202"/>
</dbReference>
<evidence type="ECO:0000259" key="1">
    <source>
        <dbReference type="Pfam" id="PF26628"/>
    </source>
</evidence>
<dbReference type="Proteomes" id="UP000276953">
    <property type="component" value="Unassembled WGS sequence"/>
</dbReference>
<reference evidence="2 3" key="1">
    <citation type="submission" date="2018-12" db="EMBL/GenBank/DDBJ databases">
        <title>Draft Genome Sequence of Chryseobacterium arthrosphaerae strain ED882-96 Isolated from the Blood of a Patient with Liver Cirrhosis in Taiwan.</title>
        <authorList>
            <person name="Lin J.-N."/>
            <person name="Lai C.-H."/>
            <person name="Yang C.-H."/>
            <person name="Huang Y.-H."/>
        </authorList>
    </citation>
    <scope>NUCLEOTIDE SEQUENCE [LARGE SCALE GENOMIC DNA]</scope>
    <source>
        <strain evidence="2 3">ED882-96</strain>
    </source>
</reference>
<sequence length="96" mass="10827">MNSYLAVKNGVTLNENYLSTSSMWYGQNQQYRIQQHIFGIARDEVTVLNQKHPEVSHWSKLIISTTGLADNNVANTTGLPSNQQYLMIGDNNLKQA</sequence>
<evidence type="ECO:0000313" key="3">
    <source>
        <dbReference type="Proteomes" id="UP000276953"/>
    </source>
</evidence>
<organism evidence="2 3">
    <name type="scientific">Chryseobacterium arthrosphaerae</name>
    <dbReference type="NCBI Taxonomy" id="651561"/>
    <lineage>
        <taxon>Bacteria</taxon>
        <taxon>Pseudomonadati</taxon>
        <taxon>Bacteroidota</taxon>
        <taxon>Flavobacteriia</taxon>
        <taxon>Flavobacteriales</taxon>
        <taxon>Weeksellaceae</taxon>
        <taxon>Chryseobacterium group</taxon>
        <taxon>Chryseobacterium</taxon>
    </lineage>
</organism>
<comment type="caution">
    <text evidence="2">The sequence shown here is derived from an EMBL/GenBank/DDBJ whole genome shotgun (WGS) entry which is preliminary data.</text>
</comment>
<proteinExistence type="predicted"/>
<name>A0A3S0NNI5_9FLAO</name>
<gene>
    <name evidence="2" type="ORF">EJ377_01630</name>
</gene>
<dbReference type="EMBL" id="RYFC01000001">
    <property type="protein sequence ID" value="RTZ49383.1"/>
    <property type="molecule type" value="Genomic_DNA"/>
</dbReference>
<accession>A0A3S0NNI5</accession>
<feature type="domain" description="DUF8202" evidence="1">
    <location>
        <begin position="2"/>
        <end position="94"/>
    </location>
</feature>